<dbReference type="Gene3D" id="1.10.10.10">
    <property type="entry name" value="Winged helix-like DNA-binding domain superfamily/Winged helix DNA-binding domain"/>
    <property type="match status" value="1"/>
</dbReference>
<organism evidence="6 7">
    <name type="scientific">Aerophobetes bacterium</name>
    <dbReference type="NCBI Taxonomy" id="2030807"/>
    <lineage>
        <taxon>Bacteria</taxon>
        <taxon>Candidatus Aerophobota</taxon>
    </lineage>
</organism>
<dbReference type="PROSITE" id="PS51000">
    <property type="entry name" value="HTH_DEOR_2"/>
    <property type="match status" value="1"/>
</dbReference>
<dbReference type="InterPro" id="IPR050313">
    <property type="entry name" value="Carb_Metab_HTH_regulators"/>
</dbReference>
<feature type="transmembrane region" description="Helical" evidence="4">
    <location>
        <begin position="87"/>
        <end position="111"/>
    </location>
</feature>
<evidence type="ECO:0000259" key="5">
    <source>
        <dbReference type="PROSITE" id="PS51000"/>
    </source>
</evidence>
<dbReference type="Pfam" id="PF08220">
    <property type="entry name" value="HTH_DeoR"/>
    <property type="match status" value="1"/>
</dbReference>
<evidence type="ECO:0000256" key="3">
    <source>
        <dbReference type="ARBA" id="ARBA00023163"/>
    </source>
</evidence>
<dbReference type="SUPFAM" id="SSF46785">
    <property type="entry name" value="Winged helix' DNA-binding domain"/>
    <property type="match status" value="1"/>
</dbReference>
<protein>
    <submittedName>
        <fullName evidence="6">DeoR family transcriptional regulator</fullName>
    </submittedName>
</protein>
<proteinExistence type="predicted"/>
<evidence type="ECO:0000256" key="2">
    <source>
        <dbReference type="ARBA" id="ARBA00023125"/>
    </source>
</evidence>
<dbReference type="GO" id="GO:0043565">
    <property type="term" value="F:sequence-specific DNA binding"/>
    <property type="evidence" value="ECO:0007669"/>
    <property type="project" value="InterPro"/>
</dbReference>
<dbReference type="PRINTS" id="PR00033">
    <property type="entry name" value="HTHASNC"/>
</dbReference>
<feature type="domain" description="HTH deoR-type" evidence="5">
    <location>
        <begin position="5"/>
        <end position="78"/>
    </location>
</feature>
<dbReference type="PANTHER" id="PTHR30363">
    <property type="entry name" value="HTH-TYPE TRANSCRIPTIONAL REGULATOR SRLR-RELATED"/>
    <property type="match status" value="1"/>
</dbReference>
<dbReference type="AlphaFoldDB" id="A0A523S3E6"/>
<dbReference type="InterPro" id="IPR036390">
    <property type="entry name" value="WH_DNA-bd_sf"/>
</dbReference>
<name>A0A523S3E6_UNCAE</name>
<dbReference type="InterPro" id="IPR001034">
    <property type="entry name" value="DeoR_HTH"/>
</dbReference>
<keyword evidence="3" id="KW-0804">Transcription</keyword>
<keyword evidence="4" id="KW-0472">Membrane</keyword>
<dbReference type="InterPro" id="IPR036388">
    <property type="entry name" value="WH-like_DNA-bd_sf"/>
</dbReference>
<dbReference type="PROSITE" id="PS00894">
    <property type="entry name" value="HTH_DEOR_1"/>
    <property type="match status" value="1"/>
</dbReference>
<evidence type="ECO:0000313" key="7">
    <source>
        <dbReference type="Proteomes" id="UP000316360"/>
    </source>
</evidence>
<reference evidence="6 7" key="1">
    <citation type="submission" date="2019-03" db="EMBL/GenBank/DDBJ databases">
        <title>Metabolic potential of uncultured bacteria and archaea associated with petroleum seepage in deep-sea sediments.</title>
        <authorList>
            <person name="Dong X."/>
            <person name="Hubert C."/>
        </authorList>
    </citation>
    <scope>NUCLEOTIDE SEQUENCE [LARGE SCALE GENOMIC DNA]</scope>
    <source>
        <strain evidence="6">E44_bin7</strain>
    </source>
</reference>
<evidence type="ECO:0000256" key="1">
    <source>
        <dbReference type="ARBA" id="ARBA00023015"/>
    </source>
</evidence>
<keyword evidence="1" id="KW-0805">Transcription regulation</keyword>
<gene>
    <name evidence="6" type="ORF">E3J84_01450</name>
</gene>
<dbReference type="EMBL" id="SOKJ01000075">
    <property type="protein sequence ID" value="TET12542.1"/>
    <property type="molecule type" value="Genomic_DNA"/>
</dbReference>
<dbReference type="Proteomes" id="UP000316360">
    <property type="component" value="Unassembled WGS sequence"/>
</dbReference>
<accession>A0A523S3E6</accession>
<sequence>MGLEANRRQKIILELLRKNSRITVNELSEHFGVSAVTIRRDMTSLAKEIIIVADSTKFNKKSFVRYGKIEEAEGLRIDARTERLEEAVLPALLLCGFILKCLVTGLSAGAIKG</sequence>
<dbReference type="SMART" id="SM00420">
    <property type="entry name" value="HTH_DEOR"/>
    <property type="match status" value="1"/>
</dbReference>
<comment type="caution">
    <text evidence="6">The sequence shown here is derived from an EMBL/GenBank/DDBJ whole genome shotgun (WGS) entry which is preliminary data.</text>
</comment>
<dbReference type="PANTHER" id="PTHR30363:SF44">
    <property type="entry name" value="AGA OPERON TRANSCRIPTIONAL REPRESSOR-RELATED"/>
    <property type="match status" value="1"/>
</dbReference>
<dbReference type="InterPro" id="IPR018356">
    <property type="entry name" value="Tscrpt_reg_HTH_DeoR_CS"/>
</dbReference>
<keyword evidence="4" id="KW-1133">Transmembrane helix</keyword>
<keyword evidence="4" id="KW-0812">Transmembrane</keyword>
<keyword evidence="2" id="KW-0238">DNA-binding</keyword>
<dbReference type="GO" id="GO:0003700">
    <property type="term" value="F:DNA-binding transcription factor activity"/>
    <property type="evidence" value="ECO:0007669"/>
    <property type="project" value="InterPro"/>
</dbReference>
<dbReference type="InterPro" id="IPR000485">
    <property type="entry name" value="AsnC-type_HTH_dom"/>
</dbReference>
<evidence type="ECO:0000313" key="6">
    <source>
        <dbReference type="EMBL" id="TET12542.1"/>
    </source>
</evidence>
<evidence type="ECO:0000256" key="4">
    <source>
        <dbReference type="SAM" id="Phobius"/>
    </source>
</evidence>